<dbReference type="EnsemblPlants" id="LPERR06G21200.1">
    <property type="protein sequence ID" value="LPERR06G21200.1"/>
    <property type="gene ID" value="LPERR06G21200"/>
</dbReference>
<evidence type="ECO:0000313" key="1">
    <source>
        <dbReference type="EnsemblPlants" id="LPERR06G21200.1"/>
    </source>
</evidence>
<organism evidence="1 2">
    <name type="scientific">Leersia perrieri</name>
    <dbReference type="NCBI Taxonomy" id="77586"/>
    <lineage>
        <taxon>Eukaryota</taxon>
        <taxon>Viridiplantae</taxon>
        <taxon>Streptophyta</taxon>
        <taxon>Embryophyta</taxon>
        <taxon>Tracheophyta</taxon>
        <taxon>Spermatophyta</taxon>
        <taxon>Magnoliopsida</taxon>
        <taxon>Liliopsida</taxon>
        <taxon>Poales</taxon>
        <taxon>Poaceae</taxon>
        <taxon>BOP clade</taxon>
        <taxon>Oryzoideae</taxon>
        <taxon>Oryzeae</taxon>
        <taxon>Oryzinae</taxon>
        <taxon>Leersia</taxon>
    </lineage>
</organism>
<reference evidence="2" key="2">
    <citation type="submission" date="2013-12" db="EMBL/GenBank/DDBJ databases">
        <authorList>
            <person name="Yu Y."/>
            <person name="Lee S."/>
            <person name="de Baynast K."/>
            <person name="Wissotski M."/>
            <person name="Liu L."/>
            <person name="Talag J."/>
            <person name="Goicoechea J."/>
            <person name="Angelova A."/>
            <person name="Jetty R."/>
            <person name="Kudrna D."/>
            <person name="Golser W."/>
            <person name="Rivera L."/>
            <person name="Zhang J."/>
            <person name="Wing R."/>
        </authorList>
    </citation>
    <scope>NUCLEOTIDE SEQUENCE</scope>
</reference>
<dbReference type="Gramene" id="LPERR06G21200.1">
    <property type="protein sequence ID" value="LPERR06G21200.1"/>
    <property type="gene ID" value="LPERR06G21200"/>
</dbReference>
<proteinExistence type="predicted"/>
<dbReference type="AlphaFoldDB" id="A0A0D9WTG8"/>
<protein>
    <submittedName>
        <fullName evidence="1">Uncharacterized protein</fullName>
    </submittedName>
</protein>
<dbReference type="HOGENOM" id="CLU_2018507_0_0_1"/>
<sequence length="123" mass="13777">MAPHHHLFTSFLLVRGKGGGRPKSSLGDSALTVLSPRDITPLRPVSVAFNATDGCVAEGHEYSTLLVQSPYYNTVRPSRLLGHDVDFLRWLELNDMTTLHHEFLSTIVVFPSLEELHIFGLFY</sequence>
<dbReference type="Proteomes" id="UP000032180">
    <property type="component" value="Chromosome 6"/>
</dbReference>
<evidence type="ECO:0000313" key="2">
    <source>
        <dbReference type="Proteomes" id="UP000032180"/>
    </source>
</evidence>
<keyword evidence="2" id="KW-1185">Reference proteome</keyword>
<reference evidence="1 2" key="1">
    <citation type="submission" date="2012-08" db="EMBL/GenBank/DDBJ databases">
        <title>Oryza genome evolution.</title>
        <authorList>
            <person name="Wing R.A."/>
        </authorList>
    </citation>
    <scope>NUCLEOTIDE SEQUENCE</scope>
</reference>
<reference evidence="1" key="3">
    <citation type="submission" date="2015-04" db="UniProtKB">
        <authorList>
            <consortium name="EnsemblPlants"/>
        </authorList>
    </citation>
    <scope>IDENTIFICATION</scope>
</reference>
<accession>A0A0D9WTG8</accession>
<name>A0A0D9WTG8_9ORYZ</name>